<keyword evidence="5" id="KW-1185">Reference proteome</keyword>
<dbReference type="InterPro" id="IPR001647">
    <property type="entry name" value="HTH_TetR"/>
</dbReference>
<dbReference type="PROSITE" id="PS50977">
    <property type="entry name" value="HTH_TETR_2"/>
    <property type="match status" value="1"/>
</dbReference>
<evidence type="ECO:0000256" key="2">
    <source>
        <dbReference type="PROSITE-ProRule" id="PRU00335"/>
    </source>
</evidence>
<accession>A0ABS2KVW7</accession>
<protein>
    <submittedName>
        <fullName evidence="4">AcrR family transcriptional regulator</fullName>
    </submittedName>
</protein>
<dbReference type="Pfam" id="PF00440">
    <property type="entry name" value="TetR_N"/>
    <property type="match status" value="1"/>
</dbReference>
<dbReference type="Proteomes" id="UP000703038">
    <property type="component" value="Unassembled WGS sequence"/>
</dbReference>
<dbReference type="PANTHER" id="PTHR30055">
    <property type="entry name" value="HTH-TYPE TRANSCRIPTIONAL REGULATOR RUTR"/>
    <property type="match status" value="1"/>
</dbReference>
<evidence type="ECO:0000259" key="3">
    <source>
        <dbReference type="PROSITE" id="PS50977"/>
    </source>
</evidence>
<dbReference type="Gene3D" id="1.10.357.10">
    <property type="entry name" value="Tetracycline Repressor, domain 2"/>
    <property type="match status" value="1"/>
</dbReference>
<organism evidence="4 5">
    <name type="scientific">Rhodococcoides corynebacterioides</name>
    <dbReference type="NCBI Taxonomy" id="53972"/>
    <lineage>
        <taxon>Bacteria</taxon>
        <taxon>Bacillati</taxon>
        <taxon>Actinomycetota</taxon>
        <taxon>Actinomycetes</taxon>
        <taxon>Mycobacteriales</taxon>
        <taxon>Nocardiaceae</taxon>
        <taxon>Rhodococcoides</taxon>
    </lineage>
</organism>
<reference evidence="4 5" key="1">
    <citation type="submission" date="2021-01" db="EMBL/GenBank/DDBJ databases">
        <title>Genomics of switchgrass bacterial isolates.</title>
        <authorList>
            <person name="Shade A."/>
        </authorList>
    </citation>
    <scope>NUCLEOTIDE SEQUENCE [LARGE SCALE GENOMIC DNA]</scope>
    <source>
        <strain evidence="4 5">PvP111</strain>
    </source>
</reference>
<gene>
    <name evidence="4" type="ORF">JOE42_002826</name>
</gene>
<dbReference type="InterPro" id="IPR036271">
    <property type="entry name" value="Tet_transcr_reg_TetR-rel_C_sf"/>
</dbReference>
<name>A0ABS2KVW7_9NOCA</name>
<dbReference type="InterPro" id="IPR009057">
    <property type="entry name" value="Homeodomain-like_sf"/>
</dbReference>
<dbReference type="SUPFAM" id="SSF46689">
    <property type="entry name" value="Homeodomain-like"/>
    <property type="match status" value="1"/>
</dbReference>
<dbReference type="RefSeq" id="WP_204868985.1">
    <property type="nucleotide sequence ID" value="NZ_JAFBBK010000001.1"/>
</dbReference>
<evidence type="ECO:0000313" key="5">
    <source>
        <dbReference type="Proteomes" id="UP000703038"/>
    </source>
</evidence>
<feature type="domain" description="HTH tetR-type" evidence="3">
    <location>
        <begin position="19"/>
        <end position="79"/>
    </location>
</feature>
<dbReference type="SUPFAM" id="SSF48498">
    <property type="entry name" value="Tetracyclin repressor-like, C-terminal domain"/>
    <property type="match status" value="1"/>
</dbReference>
<dbReference type="InterPro" id="IPR050109">
    <property type="entry name" value="HTH-type_TetR-like_transc_reg"/>
</dbReference>
<evidence type="ECO:0000256" key="1">
    <source>
        <dbReference type="ARBA" id="ARBA00023125"/>
    </source>
</evidence>
<proteinExistence type="predicted"/>
<dbReference type="PANTHER" id="PTHR30055:SF226">
    <property type="entry name" value="HTH-TYPE TRANSCRIPTIONAL REGULATOR PKSA"/>
    <property type="match status" value="1"/>
</dbReference>
<feature type="DNA-binding region" description="H-T-H motif" evidence="2">
    <location>
        <begin position="42"/>
        <end position="61"/>
    </location>
</feature>
<keyword evidence="1 2" id="KW-0238">DNA-binding</keyword>
<dbReference type="EMBL" id="JAFBBK010000001">
    <property type="protein sequence ID" value="MBM7416093.1"/>
    <property type="molecule type" value="Genomic_DNA"/>
</dbReference>
<dbReference type="Gene3D" id="1.10.10.60">
    <property type="entry name" value="Homeodomain-like"/>
    <property type="match status" value="1"/>
</dbReference>
<sequence length="209" mass="22320">MAEPASRTYGGVDAADRAVRRRAALIEAGLDLMSSVGTDKTTMTAVCAAAGLTERYFYESFRTKSDLLLAVLDSVADEVRGAAIHAVSSTDGDVADRVRAALSAVVSIMLSDPRKGRIAFVESMASPTLRARRQATIDAVADVVVERSHELWADRALPPPQDRLMALMFIGACSELVSARLQDHIGATPDEIVDAATQLFLTGMLRPTS</sequence>
<comment type="caution">
    <text evidence="4">The sequence shown here is derived from an EMBL/GenBank/DDBJ whole genome shotgun (WGS) entry which is preliminary data.</text>
</comment>
<evidence type="ECO:0000313" key="4">
    <source>
        <dbReference type="EMBL" id="MBM7416093.1"/>
    </source>
</evidence>